<evidence type="ECO:0000313" key="3">
    <source>
        <dbReference type="Proteomes" id="UP000460412"/>
    </source>
</evidence>
<protein>
    <submittedName>
        <fullName evidence="2">Uncharacterized protein</fullName>
    </submittedName>
</protein>
<accession>A0A7X3SJR5</accession>
<evidence type="ECO:0000313" key="2">
    <source>
        <dbReference type="EMBL" id="MXP76719.1"/>
    </source>
</evidence>
<sequence length="143" mass="15669">MDKKDKKKDGTLTLKNPIQINGETVTEMRYDINEIDGVLFATAEAKKKAAAGMKNVSISAAAEFDFGLHLYLGYAAIIAVNPSYDFSDMERIKGRDVVEVMQIGRNFMLASDKASPESDSDEHTETTPECTTPAPQTSKKSQS</sequence>
<reference evidence="2 3" key="1">
    <citation type="submission" date="2019-12" db="EMBL/GenBank/DDBJ databases">
        <title>Sporaefaciens musculi gen. nov., sp. nov., a novel bacterium isolated from the caecum of an obese mouse.</title>
        <authorList>
            <person name="Rasmussen T.S."/>
            <person name="Streidl T."/>
            <person name="Hitch T.C.A."/>
            <person name="Wortmann E."/>
            <person name="Deptula P."/>
            <person name="Hansen M."/>
            <person name="Nielsen D.S."/>
            <person name="Clavel T."/>
            <person name="Vogensen F.K."/>
        </authorList>
    </citation>
    <scope>NUCLEOTIDE SEQUENCE [LARGE SCALE GENOMIC DNA]</scope>
    <source>
        <strain evidence="2 3">WCA-9-b2</strain>
    </source>
</reference>
<comment type="caution">
    <text evidence="2">The sequence shown here is derived from an EMBL/GenBank/DDBJ whole genome shotgun (WGS) entry which is preliminary data.</text>
</comment>
<keyword evidence="3" id="KW-1185">Reference proteome</keyword>
<evidence type="ECO:0000256" key="1">
    <source>
        <dbReference type="SAM" id="MobiDB-lite"/>
    </source>
</evidence>
<gene>
    <name evidence="2" type="ORF">GN277_15410</name>
</gene>
<dbReference type="EMBL" id="WUQX01000001">
    <property type="protein sequence ID" value="MXP76719.1"/>
    <property type="molecule type" value="Genomic_DNA"/>
</dbReference>
<dbReference type="AlphaFoldDB" id="A0A7X3SJR5"/>
<proteinExistence type="predicted"/>
<feature type="compositionally biased region" description="Low complexity" evidence="1">
    <location>
        <begin position="127"/>
        <end position="137"/>
    </location>
</feature>
<dbReference type="Proteomes" id="UP000460412">
    <property type="component" value="Unassembled WGS sequence"/>
</dbReference>
<organism evidence="2 3">
    <name type="scientific">Sporofaciens musculi</name>
    <dbReference type="NCBI Taxonomy" id="2681861"/>
    <lineage>
        <taxon>Bacteria</taxon>
        <taxon>Bacillati</taxon>
        <taxon>Bacillota</taxon>
        <taxon>Clostridia</taxon>
        <taxon>Lachnospirales</taxon>
        <taxon>Lachnospiraceae</taxon>
        <taxon>Sporofaciens</taxon>
    </lineage>
</organism>
<dbReference type="RefSeq" id="WP_159751781.1">
    <property type="nucleotide sequence ID" value="NZ_WUQX01000001.1"/>
</dbReference>
<feature type="region of interest" description="Disordered" evidence="1">
    <location>
        <begin position="110"/>
        <end position="143"/>
    </location>
</feature>
<name>A0A7X3SJR5_9FIRM</name>